<dbReference type="AlphaFoldDB" id="A0A975SZV1"/>
<dbReference type="Pfam" id="PF10978">
    <property type="entry name" value="DUF2785"/>
    <property type="match status" value="1"/>
</dbReference>
<name>A0A975SZV1_9ACTN</name>
<evidence type="ECO:0000313" key="2">
    <source>
        <dbReference type="Proteomes" id="UP000683575"/>
    </source>
</evidence>
<dbReference type="InterPro" id="IPR021247">
    <property type="entry name" value="DUF2785"/>
</dbReference>
<dbReference type="KEGG" id="nps:KRR39_03420"/>
<organism evidence="1 2">
    <name type="scientific">Nocardioides panacis</name>
    <dbReference type="NCBI Taxonomy" id="2849501"/>
    <lineage>
        <taxon>Bacteria</taxon>
        <taxon>Bacillati</taxon>
        <taxon>Actinomycetota</taxon>
        <taxon>Actinomycetes</taxon>
        <taxon>Propionibacteriales</taxon>
        <taxon>Nocardioidaceae</taxon>
        <taxon>Nocardioides</taxon>
    </lineage>
</organism>
<protein>
    <submittedName>
        <fullName evidence="1">DUF2785 domain-containing protein</fullName>
    </submittedName>
</protein>
<dbReference type="RefSeq" id="WP_216940757.1">
    <property type="nucleotide sequence ID" value="NZ_CP077062.1"/>
</dbReference>
<sequence>MEAAFWDRVVAEGHRLPTDLPLADLTVELTTMLGSADPYQRDMVAFPTLAAWVSEGVYDDLLEGLGDGMTAGLAVGLGEDGTDTVFRRSFSALVLAVVLERAGTLAGTGAGLPDDTLLRWGDRLAGWLVRERDLRGFVLGKGWAHALAHGADALGALAEAPVMGRLELTVLLDVIADRLLEPTRSRLVHGEDDRFAAATLCILRRDLVGMEVLEPWVARLADLSTPTPEGVDDPFLVTGNVQSYLRALHLQLALAPRSPACRADLLLVLIGHLRAANPTYLQ</sequence>
<reference evidence="1" key="1">
    <citation type="submission" date="2021-06" db="EMBL/GenBank/DDBJ databases">
        <title>Complete genome sequence of Nocardioides sp. G188.</title>
        <authorList>
            <person name="Im W.-T."/>
        </authorList>
    </citation>
    <scope>NUCLEOTIDE SEQUENCE</scope>
    <source>
        <strain evidence="1">G188</strain>
    </source>
</reference>
<evidence type="ECO:0000313" key="1">
    <source>
        <dbReference type="EMBL" id="QWZ08911.1"/>
    </source>
</evidence>
<keyword evidence="2" id="KW-1185">Reference proteome</keyword>
<accession>A0A975SZV1</accession>
<dbReference type="EMBL" id="CP077062">
    <property type="protein sequence ID" value="QWZ08911.1"/>
    <property type="molecule type" value="Genomic_DNA"/>
</dbReference>
<proteinExistence type="predicted"/>
<dbReference type="Proteomes" id="UP000683575">
    <property type="component" value="Chromosome"/>
</dbReference>
<gene>
    <name evidence="1" type="ORF">KRR39_03420</name>
</gene>